<feature type="domain" description="SET" evidence="1">
    <location>
        <begin position="226"/>
        <end position="572"/>
    </location>
</feature>
<dbReference type="PANTHER" id="PTHR13271">
    <property type="entry name" value="UNCHARACTERIZED PUTATIVE METHYLTRANSFERASE"/>
    <property type="match status" value="1"/>
</dbReference>
<protein>
    <submittedName>
        <fullName evidence="2">SET domain containing</fullName>
    </submittedName>
</protein>
<evidence type="ECO:0000313" key="3">
    <source>
        <dbReference type="Proteomes" id="UP001311799"/>
    </source>
</evidence>
<dbReference type="Proteomes" id="UP001311799">
    <property type="component" value="Unassembled WGS sequence"/>
</dbReference>
<dbReference type="GO" id="GO:0016279">
    <property type="term" value="F:protein-lysine N-methyltransferase activity"/>
    <property type="evidence" value="ECO:0007669"/>
    <property type="project" value="TreeGrafter"/>
</dbReference>
<gene>
    <name evidence="2" type="ORF">RS030_223467</name>
</gene>
<dbReference type="PROSITE" id="PS50280">
    <property type="entry name" value="SET"/>
    <property type="match status" value="1"/>
</dbReference>
<reference evidence="2 3" key="1">
    <citation type="submission" date="2023-10" db="EMBL/GenBank/DDBJ databases">
        <title>Comparative genomics analysis reveals potential genetic determinants of host preference in Cryptosporidium xiaoi.</title>
        <authorList>
            <person name="Xiao L."/>
            <person name="Li J."/>
        </authorList>
    </citation>
    <scope>NUCLEOTIDE SEQUENCE [LARGE SCALE GENOMIC DNA]</scope>
    <source>
        <strain evidence="2 3">52996</strain>
    </source>
</reference>
<organism evidence="2 3">
    <name type="scientific">Cryptosporidium xiaoi</name>
    <dbReference type="NCBI Taxonomy" id="659607"/>
    <lineage>
        <taxon>Eukaryota</taxon>
        <taxon>Sar</taxon>
        <taxon>Alveolata</taxon>
        <taxon>Apicomplexa</taxon>
        <taxon>Conoidasida</taxon>
        <taxon>Coccidia</taxon>
        <taxon>Eucoccidiorida</taxon>
        <taxon>Eimeriorina</taxon>
        <taxon>Cryptosporidiidae</taxon>
        <taxon>Cryptosporidium</taxon>
    </lineage>
</organism>
<evidence type="ECO:0000259" key="1">
    <source>
        <dbReference type="PROSITE" id="PS50280"/>
    </source>
</evidence>
<evidence type="ECO:0000313" key="2">
    <source>
        <dbReference type="EMBL" id="KAK6589144.1"/>
    </source>
</evidence>
<dbReference type="SUPFAM" id="SSF82199">
    <property type="entry name" value="SET domain"/>
    <property type="match status" value="1"/>
</dbReference>
<dbReference type="InterPro" id="IPR050600">
    <property type="entry name" value="SETD3_SETD6_MTase"/>
</dbReference>
<sequence length="754" mass="87974">MDLIVKLPIELDADELLVANRKKILEEWNLPILCVKLWEKSDLEILESDNEKIIKDLSNIFSNLIKLSHSLYVSTMTEKDAYLALAYSRSEYNTLNEGIETLDDMVGGTNKIQSLICVCSSYILKVPFYNPIVMIKALLQLKGIFKMEMKAYESSKSDKSFDKIENNYLFLLEHCLNVVMDTLSKICNFERDYDDPRDDLLDQDFKIDTSYFDNIIRDFKSPDGTPQIHLRKIGVGIHPEHGRGFFSTEKIEPDTNIIEISVPCAINFYTALFSEDFGYVARYLTNPTHYLNEMRSFNKRMGSDYESNSNIFPINCNEKEILFLPIDSDSILMLFIIFQIYKGDNSKWHKVISTWQDPMHAINQNLYMAPKEVTSFLSYGGNDFSSRVSNNVDELYELLEHVHYLFDFIQQEAIKLSENSNGDVYKSIKFFRDFNYKDIFTWKSLNKVKYVLDTRSFSIKFWPLNKDHYKYSILEESDNGNNLIKQSLDDEDIQIISIPVLDFSPENFDRIVDLLLPVPTECVRTILPVADMFNHSHLAPCSTPKIDYERNMLVVRNEVEIDKNREVYIRYGILTSNECLYGYGFIPVTKPIPGLFDTLTLNFEPEEDDPLYKVKMLVLKHLNVPTDHIFSKLSSEKLTNVDLLIKCVEIVTSDDPISIIKDWDKEGDNSKKRKMVYNRASYTRLVPEILESLLTPCIEKYNKLMDYKLSKNDDHSLIPYWFDDWGDRAIKYYSNQIDLIKLSLDVFKNRRNEK</sequence>
<name>A0AAV9XYF9_9CRYT</name>
<dbReference type="EMBL" id="JAWDEY010000014">
    <property type="protein sequence ID" value="KAK6589144.1"/>
    <property type="molecule type" value="Genomic_DNA"/>
</dbReference>
<proteinExistence type="predicted"/>
<dbReference type="Gene3D" id="3.90.1410.10">
    <property type="entry name" value="set domain protein methyltransferase, domain 1"/>
    <property type="match status" value="1"/>
</dbReference>
<accession>A0AAV9XYF9</accession>
<keyword evidence="3" id="KW-1185">Reference proteome</keyword>
<dbReference type="InterPro" id="IPR001214">
    <property type="entry name" value="SET_dom"/>
</dbReference>
<dbReference type="InterPro" id="IPR046341">
    <property type="entry name" value="SET_dom_sf"/>
</dbReference>
<dbReference type="AlphaFoldDB" id="A0AAV9XYF9"/>
<comment type="caution">
    <text evidence="2">The sequence shown here is derived from an EMBL/GenBank/DDBJ whole genome shotgun (WGS) entry which is preliminary data.</text>
</comment>